<organism evidence="6 7">
    <name type="scientific">Pedobacter boryungensis</name>
    <dbReference type="NCBI Taxonomy" id="869962"/>
    <lineage>
        <taxon>Bacteria</taxon>
        <taxon>Pseudomonadati</taxon>
        <taxon>Bacteroidota</taxon>
        <taxon>Sphingobacteriia</taxon>
        <taxon>Sphingobacteriales</taxon>
        <taxon>Sphingobacteriaceae</taxon>
        <taxon>Pedobacter</taxon>
    </lineage>
</organism>
<protein>
    <submittedName>
        <fullName evidence="6">Formimidoylglutamase</fullName>
    </submittedName>
</protein>
<keyword evidence="3" id="KW-0369">Histidine metabolism</keyword>
<dbReference type="CDD" id="cd09988">
    <property type="entry name" value="Formimidoylglutamase"/>
    <property type="match status" value="1"/>
</dbReference>
<evidence type="ECO:0000256" key="5">
    <source>
        <dbReference type="PROSITE-ProRule" id="PRU00742"/>
    </source>
</evidence>
<dbReference type="Proteomes" id="UP000762110">
    <property type="component" value="Unassembled WGS sequence"/>
</dbReference>
<keyword evidence="2" id="KW-0378">Hydrolase</keyword>
<keyword evidence="4" id="KW-0464">Manganese</keyword>
<dbReference type="Gene3D" id="3.40.800.10">
    <property type="entry name" value="Ureohydrolase domain"/>
    <property type="match status" value="1"/>
</dbReference>
<reference evidence="6 7" key="1">
    <citation type="submission" date="2020-05" db="EMBL/GenBank/DDBJ databases">
        <title>Description of Pedobacter foliorum sp. nov.</title>
        <authorList>
            <person name="Qi S."/>
            <person name="Carlier A."/>
            <person name="Cnockaert M."/>
            <person name="Vandamme P."/>
        </authorList>
    </citation>
    <scope>NUCLEOTIDE SEQUENCE [LARGE SCALE GENOMIC DNA]</scope>
    <source>
        <strain evidence="6 7">LMG 31300</strain>
    </source>
</reference>
<keyword evidence="7" id="KW-1185">Reference proteome</keyword>
<dbReference type="PANTHER" id="PTHR11358:SF35">
    <property type="entry name" value="FORMIMIDOYLGLUTAMASE"/>
    <property type="match status" value="1"/>
</dbReference>
<dbReference type="SUPFAM" id="SSF52768">
    <property type="entry name" value="Arginase/deacetylase"/>
    <property type="match status" value="1"/>
</dbReference>
<dbReference type="EMBL" id="JABMKV010000002">
    <property type="protein sequence ID" value="NQX31465.1"/>
    <property type="molecule type" value="Genomic_DNA"/>
</dbReference>
<evidence type="ECO:0000256" key="3">
    <source>
        <dbReference type="ARBA" id="ARBA00022808"/>
    </source>
</evidence>
<evidence type="ECO:0000313" key="7">
    <source>
        <dbReference type="Proteomes" id="UP000762110"/>
    </source>
</evidence>
<keyword evidence="1" id="KW-0479">Metal-binding</keyword>
<sequence length="331" mass="36354">MDSFKFYSQSDVLSLVNQRIGEIKLGERVQTVSSLNKLESSSSKFVIFGIPEDIGVRANYGIGGAKTGWTSALKAFLNTQSNSFLSGEEILVLGHFEIDEPTDQTIAGLRNRVNDIDVLVCPIVEKVVAAGKIPIVIGGGHNNAFPIIWGTSLGLKQPIDVVNIDAHADLRNTAEGRHSGNGFSFALQNGFLNQYRVFGLHQNYVNHALPNYIKNNVAIKIAYFEDLLQNNKTIPQNWQEFTIDLSSPCGLEIDLDSIENVLSSAISPSGFALNDIRKILLGNSKKFSYLHICEGATTLADGREDLKIGKTIAYLITDFIKALLPRIYPQL</sequence>
<comment type="similarity">
    <text evidence="5">Belongs to the arginase family.</text>
</comment>
<proteinExistence type="inferred from homology"/>
<dbReference type="PROSITE" id="PS51409">
    <property type="entry name" value="ARGINASE_2"/>
    <property type="match status" value="1"/>
</dbReference>
<dbReference type="InterPro" id="IPR023696">
    <property type="entry name" value="Ureohydrolase_dom_sf"/>
</dbReference>
<evidence type="ECO:0000256" key="2">
    <source>
        <dbReference type="ARBA" id="ARBA00022801"/>
    </source>
</evidence>
<gene>
    <name evidence="6" type="ORF">HQN85_07000</name>
</gene>
<comment type="caution">
    <text evidence="6">The sequence shown here is derived from an EMBL/GenBank/DDBJ whole genome shotgun (WGS) entry which is preliminary data.</text>
</comment>
<dbReference type="InterPro" id="IPR006035">
    <property type="entry name" value="Ureohydrolase"/>
</dbReference>
<dbReference type="Pfam" id="PF00491">
    <property type="entry name" value="Arginase"/>
    <property type="match status" value="1"/>
</dbReference>
<name>A0ABX2DBS1_9SPHI</name>
<dbReference type="PANTHER" id="PTHR11358">
    <property type="entry name" value="ARGINASE/AGMATINASE"/>
    <property type="match status" value="1"/>
</dbReference>
<accession>A0ABX2DBS1</accession>
<dbReference type="RefSeq" id="WP_173270609.1">
    <property type="nucleotide sequence ID" value="NZ_JABMKV010000002.1"/>
</dbReference>
<evidence type="ECO:0000256" key="1">
    <source>
        <dbReference type="ARBA" id="ARBA00022723"/>
    </source>
</evidence>
<evidence type="ECO:0000256" key="4">
    <source>
        <dbReference type="ARBA" id="ARBA00023211"/>
    </source>
</evidence>
<evidence type="ECO:0000313" key="6">
    <source>
        <dbReference type="EMBL" id="NQX31465.1"/>
    </source>
</evidence>